<name>A0A9Q0I4M8_9TELE</name>
<sequence>MELQAEHWALRVGHTVLNGMGADAQRGTRGTSSLSCLAGHHAAVSHYRGLDLFSWAPPCSSPQVLTQHFPPGRAIRHQGRGGGFRVPSAGLELLWRDLGPASDGASDGGASEQP</sequence>
<comment type="caution">
    <text evidence="1">The sequence shown here is derived from an EMBL/GenBank/DDBJ whole genome shotgun (WGS) entry which is preliminary data.</text>
</comment>
<dbReference type="Proteomes" id="UP001148018">
    <property type="component" value="Unassembled WGS sequence"/>
</dbReference>
<dbReference type="AlphaFoldDB" id="A0A9Q0I4M8"/>
<dbReference type="EMBL" id="JANIIK010000117">
    <property type="protein sequence ID" value="KAJ3586737.1"/>
    <property type="molecule type" value="Genomic_DNA"/>
</dbReference>
<protein>
    <submittedName>
        <fullName evidence="1">Uncharacterized protein</fullName>
    </submittedName>
</protein>
<evidence type="ECO:0000313" key="2">
    <source>
        <dbReference type="Proteomes" id="UP001148018"/>
    </source>
</evidence>
<gene>
    <name evidence="1" type="ORF">NHX12_013131</name>
</gene>
<proteinExistence type="predicted"/>
<organism evidence="1 2">
    <name type="scientific">Muraenolepis orangiensis</name>
    <name type="common">Patagonian moray cod</name>
    <dbReference type="NCBI Taxonomy" id="630683"/>
    <lineage>
        <taxon>Eukaryota</taxon>
        <taxon>Metazoa</taxon>
        <taxon>Chordata</taxon>
        <taxon>Craniata</taxon>
        <taxon>Vertebrata</taxon>
        <taxon>Euteleostomi</taxon>
        <taxon>Actinopterygii</taxon>
        <taxon>Neopterygii</taxon>
        <taxon>Teleostei</taxon>
        <taxon>Neoteleostei</taxon>
        <taxon>Acanthomorphata</taxon>
        <taxon>Zeiogadaria</taxon>
        <taxon>Gadariae</taxon>
        <taxon>Gadiformes</taxon>
        <taxon>Muraenolepidoidei</taxon>
        <taxon>Muraenolepididae</taxon>
        <taxon>Muraenolepis</taxon>
    </lineage>
</organism>
<keyword evidence="2" id="KW-1185">Reference proteome</keyword>
<reference evidence="1" key="1">
    <citation type="submission" date="2022-07" db="EMBL/GenBank/DDBJ databases">
        <title>Chromosome-level genome of Muraenolepis orangiensis.</title>
        <authorList>
            <person name="Kim J."/>
        </authorList>
    </citation>
    <scope>NUCLEOTIDE SEQUENCE</scope>
    <source>
        <strain evidence="1">KU_S4_2022</strain>
        <tissue evidence="1">Muscle</tissue>
    </source>
</reference>
<accession>A0A9Q0I4M8</accession>
<evidence type="ECO:0000313" key="1">
    <source>
        <dbReference type="EMBL" id="KAJ3586737.1"/>
    </source>
</evidence>